<name>A0A375YHZ4_MYCPF</name>
<organism evidence="4 5">
    <name type="scientific">Mycolicibacterium parafortuitum</name>
    <name type="common">Mycobacterium parafortuitum</name>
    <dbReference type="NCBI Taxonomy" id="39692"/>
    <lineage>
        <taxon>Bacteria</taxon>
        <taxon>Bacillati</taxon>
        <taxon>Actinomycetota</taxon>
        <taxon>Actinomycetes</taxon>
        <taxon>Mycobacteriales</taxon>
        <taxon>Mycobacteriaceae</taxon>
        <taxon>Mycolicibacterium</taxon>
    </lineage>
</organism>
<protein>
    <submittedName>
        <fullName evidence="4">Adenylosuccinate lyase [Gordonia sp. KTR9]</fullName>
    </submittedName>
</protein>
<evidence type="ECO:0000256" key="1">
    <source>
        <dbReference type="ARBA" id="ARBA00023239"/>
    </source>
</evidence>
<dbReference type="InterPro" id="IPR008948">
    <property type="entry name" value="L-Aspartase-like"/>
</dbReference>
<evidence type="ECO:0000256" key="2">
    <source>
        <dbReference type="SAM" id="MobiDB-lite"/>
    </source>
</evidence>
<dbReference type="PROSITE" id="PS00163">
    <property type="entry name" value="FUMARATE_LYASES"/>
    <property type="match status" value="1"/>
</dbReference>
<dbReference type="STRING" id="39692.BST38_09540"/>
<dbReference type="GO" id="GO:0016829">
    <property type="term" value="F:lyase activity"/>
    <property type="evidence" value="ECO:0007669"/>
    <property type="project" value="UniProtKB-KW"/>
</dbReference>
<dbReference type="InterPro" id="IPR022761">
    <property type="entry name" value="Fumarate_lyase_N"/>
</dbReference>
<reference evidence="4 5" key="1">
    <citation type="submission" date="2018-05" db="EMBL/GenBank/DDBJ databases">
        <authorList>
            <consortium name="IHU Genomes"/>
        </authorList>
    </citation>
    <scope>NUCLEOTIDE SEQUENCE [LARGE SCALE GENOMIC DNA]</scope>
    <source>
        <strain evidence="4 5">P7335</strain>
    </source>
</reference>
<evidence type="ECO:0000313" key="4">
    <source>
        <dbReference type="EMBL" id="SRX80747.1"/>
    </source>
</evidence>
<evidence type="ECO:0000313" key="5">
    <source>
        <dbReference type="Proteomes" id="UP000252008"/>
    </source>
</evidence>
<dbReference type="Pfam" id="PF00206">
    <property type="entry name" value="Lyase_1"/>
    <property type="match status" value="1"/>
</dbReference>
<dbReference type="PANTHER" id="PTHR43172">
    <property type="entry name" value="ADENYLOSUCCINATE LYASE"/>
    <property type="match status" value="1"/>
</dbReference>
<dbReference type="RefSeq" id="WP_083143047.1">
    <property type="nucleotide sequence ID" value="NZ_MVID01000006.1"/>
</dbReference>
<feature type="domain" description="Fumarate lyase N-terminal" evidence="3">
    <location>
        <begin position="57"/>
        <end position="286"/>
    </location>
</feature>
<keyword evidence="5" id="KW-1185">Reference proteome</keyword>
<dbReference type="Proteomes" id="UP000252008">
    <property type="component" value="Unassembled WGS sequence"/>
</dbReference>
<accession>A0A375YHZ4</accession>
<dbReference type="Gene3D" id="1.20.200.10">
    <property type="entry name" value="Fumarase/aspartase (Central domain)"/>
    <property type="match status" value="1"/>
</dbReference>
<feature type="region of interest" description="Disordered" evidence="2">
    <location>
        <begin position="254"/>
        <end position="274"/>
    </location>
</feature>
<dbReference type="PANTHER" id="PTHR43172:SF2">
    <property type="entry name" value="ADENYLOSUCCINATE LYASE C-TERMINAL DOMAIN-CONTAINING PROTEIN"/>
    <property type="match status" value="1"/>
</dbReference>
<dbReference type="SUPFAM" id="SSF48557">
    <property type="entry name" value="L-aspartase-like"/>
    <property type="match status" value="1"/>
</dbReference>
<keyword evidence="1 4" id="KW-0456">Lyase</keyword>
<dbReference type="EMBL" id="UEGS01000001">
    <property type="protein sequence ID" value="SRX80747.1"/>
    <property type="molecule type" value="Genomic_DNA"/>
</dbReference>
<dbReference type="InterPro" id="IPR020557">
    <property type="entry name" value="Fumarate_lyase_CS"/>
</dbReference>
<sequence>MTDLFWPGDHLAGDLMSDGAFLAAMVAVEQAWLGALVDAGIAPADARADLSVADGDVETIARRADVDGNPVSALIAVLRDRADAETARWLHRGLTSQDVLDTAVILCVRDVLIRVGVECAAQVRALSELIETHRDAPALARTLTQAALPSTLGAKISRWLAGVLDAAEPLAGLRTSLPVQVGGAVGTLAATTELAGSIDAALALGDALADRLMLAPALPWHTTRSPITRIGDALVTCCDSWGHLAADVTTGSRPEVGELAEGSGGGSSTMPHKNNPVRAVLIRRAALTAGPLGATLHAASAASVDERSDGAWHAEWATLRTLARRTVVAAAHTSDLVCGLRFDEGRAAANLAAANLAAADGLLSEQQTMTELTGRPGLSDYTGAADRVVDATLSRARHFLEESS</sequence>
<dbReference type="AlphaFoldDB" id="A0A375YHZ4"/>
<evidence type="ECO:0000259" key="3">
    <source>
        <dbReference type="Pfam" id="PF00206"/>
    </source>
</evidence>
<gene>
    <name evidence="4" type="ORF">MPP7335_02491</name>
</gene>
<proteinExistence type="predicted"/>